<evidence type="ECO:0000313" key="2">
    <source>
        <dbReference type="EMBL" id="KIM34877.1"/>
    </source>
</evidence>
<feature type="non-terminal residue" evidence="2">
    <location>
        <position position="236"/>
    </location>
</feature>
<dbReference type="OrthoDB" id="419711at2759"/>
<reference evidence="3" key="2">
    <citation type="submission" date="2015-01" db="EMBL/GenBank/DDBJ databases">
        <title>Evolutionary Origins and Diversification of the Mycorrhizal Mutualists.</title>
        <authorList>
            <consortium name="DOE Joint Genome Institute"/>
            <consortium name="Mycorrhizal Genomics Consortium"/>
            <person name="Kohler A."/>
            <person name="Kuo A."/>
            <person name="Nagy L.G."/>
            <person name="Floudas D."/>
            <person name="Copeland A."/>
            <person name="Barry K.W."/>
            <person name="Cichocki N."/>
            <person name="Veneault-Fourrey C."/>
            <person name="LaButti K."/>
            <person name="Lindquist E.A."/>
            <person name="Lipzen A."/>
            <person name="Lundell T."/>
            <person name="Morin E."/>
            <person name="Murat C."/>
            <person name="Riley R."/>
            <person name="Ohm R."/>
            <person name="Sun H."/>
            <person name="Tunlid A."/>
            <person name="Henrissat B."/>
            <person name="Grigoriev I.V."/>
            <person name="Hibbett D.S."/>
            <person name="Martin F."/>
        </authorList>
    </citation>
    <scope>NUCLEOTIDE SEQUENCE [LARGE SCALE GENOMIC DNA]</scope>
    <source>
        <strain evidence="3">h7</strain>
    </source>
</reference>
<dbReference type="Proteomes" id="UP000053424">
    <property type="component" value="Unassembled WGS sequence"/>
</dbReference>
<reference evidence="2 3" key="1">
    <citation type="submission" date="2014-04" db="EMBL/GenBank/DDBJ databases">
        <authorList>
            <consortium name="DOE Joint Genome Institute"/>
            <person name="Kuo A."/>
            <person name="Gay G."/>
            <person name="Dore J."/>
            <person name="Kohler A."/>
            <person name="Nagy L.G."/>
            <person name="Floudas D."/>
            <person name="Copeland A."/>
            <person name="Barry K.W."/>
            <person name="Cichocki N."/>
            <person name="Veneault-Fourrey C."/>
            <person name="LaButti K."/>
            <person name="Lindquist E.A."/>
            <person name="Lipzen A."/>
            <person name="Lundell T."/>
            <person name="Morin E."/>
            <person name="Murat C."/>
            <person name="Sun H."/>
            <person name="Tunlid A."/>
            <person name="Henrissat B."/>
            <person name="Grigoriev I.V."/>
            <person name="Hibbett D.S."/>
            <person name="Martin F."/>
            <person name="Nordberg H.P."/>
            <person name="Cantor M.N."/>
            <person name="Hua S.X."/>
        </authorList>
    </citation>
    <scope>NUCLEOTIDE SEQUENCE [LARGE SCALE GENOMIC DNA]</scope>
    <source>
        <strain evidence="3">h7</strain>
    </source>
</reference>
<feature type="transmembrane region" description="Helical" evidence="1">
    <location>
        <begin position="12"/>
        <end position="37"/>
    </location>
</feature>
<proteinExistence type="predicted"/>
<organism evidence="2 3">
    <name type="scientific">Hebeloma cylindrosporum</name>
    <dbReference type="NCBI Taxonomy" id="76867"/>
    <lineage>
        <taxon>Eukaryota</taxon>
        <taxon>Fungi</taxon>
        <taxon>Dikarya</taxon>
        <taxon>Basidiomycota</taxon>
        <taxon>Agaricomycotina</taxon>
        <taxon>Agaricomycetes</taxon>
        <taxon>Agaricomycetidae</taxon>
        <taxon>Agaricales</taxon>
        <taxon>Agaricineae</taxon>
        <taxon>Hymenogastraceae</taxon>
        <taxon>Hebeloma</taxon>
    </lineage>
</organism>
<feature type="transmembrane region" description="Helical" evidence="1">
    <location>
        <begin position="99"/>
        <end position="122"/>
    </location>
</feature>
<feature type="transmembrane region" description="Helical" evidence="1">
    <location>
        <begin position="204"/>
        <end position="228"/>
    </location>
</feature>
<feature type="transmembrane region" description="Helical" evidence="1">
    <location>
        <begin position="166"/>
        <end position="184"/>
    </location>
</feature>
<dbReference type="PANTHER" id="PTHR12242:SF1">
    <property type="entry name" value="MYND-TYPE DOMAIN-CONTAINING PROTEIN"/>
    <property type="match status" value="1"/>
</dbReference>
<keyword evidence="1" id="KW-0812">Transmembrane</keyword>
<dbReference type="HOGENOM" id="CLU_062880_0_0_1"/>
<evidence type="ECO:0000256" key="1">
    <source>
        <dbReference type="SAM" id="Phobius"/>
    </source>
</evidence>
<dbReference type="AlphaFoldDB" id="A0A0C2Y199"/>
<feature type="transmembrane region" description="Helical" evidence="1">
    <location>
        <begin position="57"/>
        <end position="78"/>
    </location>
</feature>
<keyword evidence="1" id="KW-1133">Transmembrane helix</keyword>
<name>A0A0C2Y199_HEBCY</name>
<dbReference type="STRING" id="686832.A0A0C2Y199"/>
<keyword evidence="3" id="KW-1185">Reference proteome</keyword>
<evidence type="ECO:0000313" key="3">
    <source>
        <dbReference type="Proteomes" id="UP000053424"/>
    </source>
</evidence>
<dbReference type="PANTHER" id="PTHR12242">
    <property type="entry name" value="OS02G0130600 PROTEIN-RELATED"/>
    <property type="match status" value="1"/>
</dbReference>
<protein>
    <submittedName>
        <fullName evidence="2">Uncharacterized protein</fullName>
    </submittedName>
</protein>
<accession>A0A0C2Y199</accession>
<feature type="non-terminal residue" evidence="2">
    <location>
        <position position="1"/>
    </location>
</feature>
<keyword evidence="1" id="KW-0472">Membrane</keyword>
<dbReference type="EMBL" id="KN831848">
    <property type="protein sequence ID" value="KIM34877.1"/>
    <property type="molecule type" value="Genomic_DNA"/>
</dbReference>
<dbReference type="GO" id="GO:0016020">
    <property type="term" value="C:membrane"/>
    <property type="evidence" value="ECO:0007669"/>
    <property type="project" value="TreeGrafter"/>
</dbReference>
<gene>
    <name evidence="2" type="ORF">M413DRAFT_47246</name>
</gene>
<sequence length="236" mass="26410">YDRQFNLVTSHVLSPFLLAGTRLLIAVYVLVALIYMLVGASSSETDIDSFFSYFTNLTYIGICAYFFASGIQTLLYALKKSKTGEEGYPLQQWPRILRYLHILLLSTVVTYPFLVTIVYWILLASSSTFATPYSAWSNISKHALNSVFAAFEIALSNIEPLPWIDLPVTIVILAGYLGVAYITHATQGIYTYSFLDPKKQGKKLAVYIIGIAIGQVVIFCIVVGILHLRKRLTKRS</sequence>